<dbReference type="AlphaFoldDB" id="A0A540R715"/>
<feature type="transmembrane region" description="Helical" evidence="1">
    <location>
        <begin position="69"/>
        <end position="91"/>
    </location>
</feature>
<name>A0A540R715_9CORY</name>
<feature type="transmembrane region" description="Helical" evidence="1">
    <location>
        <begin position="103"/>
        <end position="128"/>
    </location>
</feature>
<proteinExistence type="predicted"/>
<keyword evidence="1" id="KW-0812">Transmembrane</keyword>
<feature type="transmembrane region" description="Helical" evidence="1">
    <location>
        <begin position="33"/>
        <end position="57"/>
    </location>
</feature>
<evidence type="ECO:0000256" key="1">
    <source>
        <dbReference type="SAM" id="Phobius"/>
    </source>
</evidence>
<keyword evidence="1" id="KW-1133">Transmembrane helix</keyword>
<dbReference type="EMBL" id="VHIR01000008">
    <property type="protein sequence ID" value="TQE43533.1"/>
    <property type="molecule type" value="Genomic_DNA"/>
</dbReference>
<reference evidence="2 3" key="1">
    <citation type="submission" date="2019-06" db="EMBL/GenBank/DDBJ databases">
        <title>Draft genome of C. phoceense Strain 272.</title>
        <authorList>
            <person name="Pacheco L.G.C."/>
            <person name="Barberis C.M."/>
            <person name="Almuzara M.N."/>
            <person name="Traglia G.M."/>
            <person name="Santos C.S."/>
            <person name="Rocha D.J.P.G."/>
            <person name="Aguiar E.R.G.R."/>
            <person name="Vay C.A."/>
        </authorList>
    </citation>
    <scope>NUCLEOTIDE SEQUENCE [LARGE SCALE GENOMIC DNA]</scope>
    <source>
        <strain evidence="2 3">272</strain>
    </source>
</reference>
<dbReference type="GeneID" id="79853663"/>
<evidence type="ECO:0000313" key="3">
    <source>
        <dbReference type="Proteomes" id="UP000318080"/>
    </source>
</evidence>
<keyword evidence="1" id="KW-0472">Membrane</keyword>
<evidence type="ECO:0000313" key="2">
    <source>
        <dbReference type="EMBL" id="TQE43533.1"/>
    </source>
</evidence>
<keyword evidence="3" id="KW-1185">Reference proteome</keyword>
<organism evidence="2 3">
    <name type="scientific">Corynebacterium phoceense</name>
    <dbReference type="NCBI Taxonomy" id="1686286"/>
    <lineage>
        <taxon>Bacteria</taxon>
        <taxon>Bacillati</taxon>
        <taxon>Actinomycetota</taxon>
        <taxon>Actinomycetes</taxon>
        <taxon>Mycobacteriales</taxon>
        <taxon>Corynebacteriaceae</taxon>
        <taxon>Corynebacterium</taxon>
    </lineage>
</organism>
<protein>
    <submittedName>
        <fullName evidence="2">MFS transporter</fullName>
    </submittedName>
</protein>
<sequence length="133" mass="14295">MTRYLTTTLILFAVCFAAGIGTLIVTSLPNYRGFLIGWVLATLANLGLVVAVGYALFSKRFDKGARTHAQLLVAFIVGLIGTASWASWVLAAWEEYQAQQTLPIINIAGLPSLPCTVIVVVILATAACRARKR</sequence>
<gene>
    <name evidence="2" type="ORF">EJK80_07145</name>
</gene>
<comment type="caution">
    <text evidence="2">The sequence shown here is derived from an EMBL/GenBank/DDBJ whole genome shotgun (WGS) entry which is preliminary data.</text>
</comment>
<accession>A0A540R715</accession>
<dbReference type="Proteomes" id="UP000318080">
    <property type="component" value="Unassembled WGS sequence"/>
</dbReference>
<dbReference type="RefSeq" id="WP_066490468.1">
    <property type="nucleotide sequence ID" value="NZ_JADPQA010000006.1"/>
</dbReference>